<feature type="region of interest" description="Disordered" evidence="1">
    <location>
        <begin position="97"/>
        <end position="129"/>
    </location>
</feature>
<evidence type="ECO:0000313" key="3">
    <source>
        <dbReference type="Proteomes" id="UP000324222"/>
    </source>
</evidence>
<feature type="compositionally biased region" description="Basic and acidic residues" evidence="1">
    <location>
        <begin position="218"/>
        <end position="230"/>
    </location>
</feature>
<feature type="compositionally biased region" description="Basic and acidic residues" evidence="1">
    <location>
        <begin position="265"/>
        <end position="284"/>
    </location>
</feature>
<accession>A0A5B7F797</accession>
<feature type="compositionally biased region" description="Gly residues" evidence="1">
    <location>
        <begin position="175"/>
        <end position="191"/>
    </location>
</feature>
<proteinExistence type="predicted"/>
<protein>
    <submittedName>
        <fullName evidence="2">Uncharacterized protein</fullName>
    </submittedName>
</protein>
<organism evidence="2 3">
    <name type="scientific">Portunus trituberculatus</name>
    <name type="common">Swimming crab</name>
    <name type="synonym">Neptunus trituberculatus</name>
    <dbReference type="NCBI Taxonomy" id="210409"/>
    <lineage>
        <taxon>Eukaryota</taxon>
        <taxon>Metazoa</taxon>
        <taxon>Ecdysozoa</taxon>
        <taxon>Arthropoda</taxon>
        <taxon>Crustacea</taxon>
        <taxon>Multicrustacea</taxon>
        <taxon>Malacostraca</taxon>
        <taxon>Eumalacostraca</taxon>
        <taxon>Eucarida</taxon>
        <taxon>Decapoda</taxon>
        <taxon>Pleocyemata</taxon>
        <taxon>Brachyura</taxon>
        <taxon>Eubrachyura</taxon>
        <taxon>Portunoidea</taxon>
        <taxon>Portunidae</taxon>
        <taxon>Portuninae</taxon>
        <taxon>Portunus</taxon>
    </lineage>
</organism>
<feature type="compositionally biased region" description="Acidic residues" evidence="1">
    <location>
        <begin position="317"/>
        <end position="331"/>
    </location>
</feature>
<feature type="region of interest" description="Disordered" evidence="1">
    <location>
        <begin position="151"/>
        <end position="200"/>
    </location>
</feature>
<sequence length="585" mass="61819">MDEAADEAAEETSEIAEDVTKATGDTADPVLTAENTAGDTGGSTTDTSDATHCTTTGDFIVVTKCTTDDGTSKGSITITSNTTSVIIAGDIIGDEMDGPAGDEGFPGVVAVPEDDDLAGDEGQGGDGLQDGISAAVEAFIDSVMSQVHNDRLIGGSGGGSNDDGGVGVESIDDSGAGGESNDDGGGGGGGDDNNAGEGSSLSDAINKLVQTIISSTSRESDKNKSRRDSLVHGSGRQFSSATQDISAIIDSFMTKLKRKIMSSIRNDRPTIGRQQDDIRSDNTRRRFSQAIVGAARKAIREEMGSLRRGERPVTREEESEEETGDKQDEENVASSHNKDTREKQHRSSASPVVIRTDTVHITKGKTSSLQMTQRDNYTEVFTMGRSLPQRSGEGSQAAPNSALGEARDLLRYHVARARRSFDTTVGMLADNGSRGKRNSDGGIASSGERTRQQEATVARLPHGSKRWHNRNTVDILSIGDRIREFIQGTVKEYIDAVIASAQNRITETNNDRITDTTTDSTTNTIIPGTKGNTGSSGSNMDTNTINALAHEIIERLSGATDATENSIHQALQSLLESHLDSVSDV</sequence>
<evidence type="ECO:0000313" key="2">
    <source>
        <dbReference type="EMBL" id="MPC40978.1"/>
    </source>
</evidence>
<feature type="region of interest" description="Disordered" evidence="1">
    <location>
        <begin position="426"/>
        <end position="460"/>
    </location>
</feature>
<feature type="compositionally biased region" description="Acidic residues" evidence="1">
    <location>
        <begin position="1"/>
        <end position="17"/>
    </location>
</feature>
<dbReference type="AlphaFoldDB" id="A0A5B7F797"/>
<reference evidence="2 3" key="1">
    <citation type="submission" date="2019-05" db="EMBL/GenBank/DDBJ databases">
        <title>Another draft genome of Portunus trituberculatus and its Hox gene families provides insights of decapod evolution.</title>
        <authorList>
            <person name="Jeong J.-H."/>
            <person name="Song I."/>
            <person name="Kim S."/>
            <person name="Choi T."/>
            <person name="Kim D."/>
            <person name="Ryu S."/>
            <person name="Kim W."/>
        </authorList>
    </citation>
    <scope>NUCLEOTIDE SEQUENCE [LARGE SCALE GENOMIC DNA]</scope>
    <source>
        <tissue evidence="2">Muscle</tissue>
    </source>
</reference>
<name>A0A5B7F797_PORTR</name>
<dbReference type="Proteomes" id="UP000324222">
    <property type="component" value="Unassembled WGS sequence"/>
</dbReference>
<dbReference type="EMBL" id="VSRR010004879">
    <property type="protein sequence ID" value="MPC40978.1"/>
    <property type="molecule type" value="Genomic_DNA"/>
</dbReference>
<comment type="caution">
    <text evidence="2">The sequence shown here is derived from an EMBL/GenBank/DDBJ whole genome shotgun (WGS) entry which is preliminary data.</text>
</comment>
<keyword evidence="3" id="KW-1185">Reference proteome</keyword>
<feature type="region of interest" description="Disordered" evidence="1">
    <location>
        <begin position="511"/>
        <end position="539"/>
    </location>
</feature>
<feature type="compositionally biased region" description="Basic and acidic residues" evidence="1">
    <location>
        <begin position="302"/>
        <end position="316"/>
    </location>
</feature>
<feature type="compositionally biased region" description="Low complexity" evidence="1">
    <location>
        <begin position="515"/>
        <end position="539"/>
    </location>
</feature>
<evidence type="ECO:0000256" key="1">
    <source>
        <dbReference type="SAM" id="MobiDB-lite"/>
    </source>
</evidence>
<feature type="compositionally biased region" description="Gly residues" evidence="1">
    <location>
        <begin position="154"/>
        <end position="167"/>
    </location>
</feature>
<feature type="region of interest" description="Disordered" evidence="1">
    <location>
        <begin position="213"/>
        <end position="239"/>
    </location>
</feature>
<feature type="region of interest" description="Disordered" evidence="1">
    <location>
        <begin position="1"/>
        <end position="48"/>
    </location>
</feature>
<gene>
    <name evidence="2" type="ORF">E2C01_034556</name>
</gene>
<feature type="compositionally biased region" description="Low complexity" evidence="1">
    <location>
        <begin position="36"/>
        <end position="48"/>
    </location>
</feature>
<feature type="region of interest" description="Disordered" evidence="1">
    <location>
        <begin position="264"/>
        <end position="285"/>
    </location>
</feature>
<feature type="region of interest" description="Disordered" evidence="1">
    <location>
        <begin position="302"/>
        <end position="355"/>
    </location>
</feature>